<dbReference type="PANTHER" id="PTHR35910">
    <property type="entry name" value="2EXR DOMAIN-CONTAINING PROTEIN"/>
    <property type="match status" value="1"/>
</dbReference>
<dbReference type="AlphaFoldDB" id="A0A194XLL0"/>
<dbReference type="EMBL" id="KQ947408">
    <property type="protein sequence ID" value="KUJ20969.1"/>
    <property type="molecule type" value="Genomic_DNA"/>
</dbReference>
<evidence type="ECO:0000313" key="2">
    <source>
        <dbReference type="EMBL" id="KUJ20969.1"/>
    </source>
</evidence>
<dbReference type="RefSeq" id="XP_018075324.1">
    <property type="nucleotide sequence ID" value="XM_018218193.1"/>
</dbReference>
<dbReference type="Pfam" id="PF20150">
    <property type="entry name" value="2EXR"/>
    <property type="match status" value="1"/>
</dbReference>
<evidence type="ECO:0000259" key="1">
    <source>
        <dbReference type="Pfam" id="PF20150"/>
    </source>
</evidence>
<dbReference type="PANTHER" id="PTHR35910:SF1">
    <property type="entry name" value="2EXR DOMAIN-CONTAINING PROTEIN"/>
    <property type="match status" value="1"/>
</dbReference>
<reference evidence="2 3" key="1">
    <citation type="submission" date="2015-10" db="EMBL/GenBank/DDBJ databases">
        <title>Full genome of DAOMC 229536 Phialocephala scopiformis, a fungal endophyte of spruce producing the potent anti-insectan compound rugulosin.</title>
        <authorList>
            <consortium name="DOE Joint Genome Institute"/>
            <person name="Walker A.K."/>
            <person name="Frasz S.L."/>
            <person name="Seifert K.A."/>
            <person name="Miller J.D."/>
            <person name="Mondo S.J."/>
            <person name="Labutti K."/>
            <person name="Lipzen A."/>
            <person name="Dockter R."/>
            <person name="Kennedy M."/>
            <person name="Grigoriev I.V."/>
            <person name="Spatafora J.W."/>
        </authorList>
    </citation>
    <scope>NUCLEOTIDE SEQUENCE [LARGE SCALE GENOMIC DNA]</scope>
    <source>
        <strain evidence="2 3">CBS 120377</strain>
    </source>
</reference>
<keyword evidence="3" id="KW-1185">Reference proteome</keyword>
<dbReference type="Proteomes" id="UP000070700">
    <property type="component" value="Unassembled WGS sequence"/>
</dbReference>
<organism evidence="2 3">
    <name type="scientific">Mollisia scopiformis</name>
    <name type="common">Conifer needle endophyte fungus</name>
    <name type="synonym">Phialocephala scopiformis</name>
    <dbReference type="NCBI Taxonomy" id="149040"/>
    <lineage>
        <taxon>Eukaryota</taxon>
        <taxon>Fungi</taxon>
        <taxon>Dikarya</taxon>
        <taxon>Ascomycota</taxon>
        <taxon>Pezizomycotina</taxon>
        <taxon>Leotiomycetes</taxon>
        <taxon>Helotiales</taxon>
        <taxon>Mollisiaceae</taxon>
        <taxon>Mollisia</taxon>
    </lineage>
</organism>
<accession>A0A194XLL0</accession>
<dbReference type="KEGG" id="psco:LY89DRAFT_715269"/>
<evidence type="ECO:0000313" key="3">
    <source>
        <dbReference type="Proteomes" id="UP000070700"/>
    </source>
</evidence>
<name>A0A194XLL0_MOLSC</name>
<dbReference type="InterPro" id="IPR045518">
    <property type="entry name" value="2EXR"/>
</dbReference>
<dbReference type="OrthoDB" id="3513892at2759"/>
<dbReference type="GeneID" id="28827919"/>
<sequence>MFSSSTTIKSSSHNILLQILQIFIMRKPSITFPQFPQLPPELRLCIYKLATPPPRIIELAWSSKARTLVSLTPPPPLLQTCHESRHYHISRYKSMVFGYSSQIILVNFDQDTIFFGPGCRHLVPSGRSNPWVKQNPRVIWDIVSSLVLGENLSLAVFDQCFAAGIEQLETLCNTLKRLETVKIVGPLGRGEMTAEEKRVKEPLRFVRSRVVEWAERDESTAWFLAYASSRKEDRKISVESGRVARNVL</sequence>
<dbReference type="InParanoid" id="A0A194XLL0"/>
<proteinExistence type="predicted"/>
<protein>
    <recommendedName>
        <fullName evidence="1">2EXR domain-containing protein</fullName>
    </recommendedName>
</protein>
<gene>
    <name evidence="2" type="ORF">LY89DRAFT_715269</name>
</gene>
<feature type="domain" description="2EXR" evidence="1">
    <location>
        <begin position="32"/>
        <end position="113"/>
    </location>
</feature>